<keyword evidence="2" id="KW-1185">Reference proteome</keyword>
<reference evidence="1 2" key="1">
    <citation type="submission" date="2019-05" db="EMBL/GenBank/DDBJ databases">
        <title>Another draft genome of Portunus trituberculatus and its Hox gene families provides insights of decapod evolution.</title>
        <authorList>
            <person name="Jeong J.-H."/>
            <person name="Song I."/>
            <person name="Kim S."/>
            <person name="Choi T."/>
            <person name="Kim D."/>
            <person name="Ryu S."/>
            <person name="Kim W."/>
        </authorList>
    </citation>
    <scope>NUCLEOTIDE SEQUENCE [LARGE SCALE GENOMIC DNA]</scope>
    <source>
        <tissue evidence="1">Muscle</tissue>
    </source>
</reference>
<evidence type="ECO:0000313" key="2">
    <source>
        <dbReference type="Proteomes" id="UP000324222"/>
    </source>
</evidence>
<name>A0A5B7GDS3_PORTR</name>
<protein>
    <submittedName>
        <fullName evidence="1">Uncharacterized protein</fullName>
    </submittedName>
</protein>
<sequence length="84" mass="9272">MFLELLVSVEQLDKIKLNLEVVDQQSIHFKFIRAVLISVLLGAVGRAMWLGMSWEEGGMREGPCSQACFAEGPGKGHIGWDAIL</sequence>
<accession>A0A5B7GDS3</accession>
<comment type="caution">
    <text evidence="1">The sequence shown here is derived from an EMBL/GenBank/DDBJ whole genome shotgun (WGS) entry which is preliminary data.</text>
</comment>
<gene>
    <name evidence="1" type="ORF">E2C01_048567</name>
</gene>
<dbReference type="AlphaFoldDB" id="A0A5B7GDS3"/>
<evidence type="ECO:0000313" key="1">
    <source>
        <dbReference type="EMBL" id="MPC54644.1"/>
    </source>
</evidence>
<dbReference type="EMBL" id="VSRR010012512">
    <property type="protein sequence ID" value="MPC54644.1"/>
    <property type="molecule type" value="Genomic_DNA"/>
</dbReference>
<dbReference type="Proteomes" id="UP000324222">
    <property type="component" value="Unassembled WGS sequence"/>
</dbReference>
<organism evidence="1 2">
    <name type="scientific">Portunus trituberculatus</name>
    <name type="common">Swimming crab</name>
    <name type="synonym">Neptunus trituberculatus</name>
    <dbReference type="NCBI Taxonomy" id="210409"/>
    <lineage>
        <taxon>Eukaryota</taxon>
        <taxon>Metazoa</taxon>
        <taxon>Ecdysozoa</taxon>
        <taxon>Arthropoda</taxon>
        <taxon>Crustacea</taxon>
        <taxon>Multicrustacea</taxon>
        <taxon>Malacostraca</taxon>
        <taxon>Eumalacostraca</taxon>
        <taxon>Eucarida</taxon>
        <taxon>Decapoda</taxon>
        <taxon>Pleocyemata</taxon>
        <taxon>Brachyura</taxon>
        <taxon>Eubrachyura</taxon>
        <taxon>Portunoidea</taxon>
        <taxon>Portunidae</taxon>
        <taxon>Portuninae</taxon>
        <taxon>Portunus</taxon>
    </lineage>
</organism>
<proteinExistence type="predicted"/>